<dbReference type="Proteomes" id="UP000066480">
    <property type="component" value="Chromosome"/>
</dbReference>
<dbReference type="Gene3D" id="1.10.150.130">
    <property type="match status" value="1"/>
</dbReference>
<gene>
    <name evidence="8" type="ORF">VV02_07845</name>
</gene>
<feature type="domain" description="Core-binding (CB)" evidence="7">
    <location>
        <begin position="69"/>
        <end position="152"/>
    </location>
</feature>
<dbReference type="PROSITE" id="PS51898">
    <property type="entry name" value="TYR_RECOMBINASE"/>
    <property type="match status" value="1"/>
</dbReference>
<dbReference type="Pfam" id="PF14659">
    <property type="entry name" value="Phage_int_SAM_3"/>
    <property type="match status" value="1"/>
</dbReference>
<evidence type="ECO:0000256" key="1">
    <source>
        <dbReference type="ARBA" id="ARBA00008857"/>
    </source>
</evidence>
<dbReference type="InterPro" id="IPR011010">
    <property type="entry name" value="DNA_brk_join_enz"/>
</dbReference>
<name>A0A0K1JGS8_9MICO</name>
<dbReference type="GO" id="GO:0015074">
    <property type="term" value="P:DNA integration"/>
    <property type="evidence" value="ECO:0007669"/>
    <property type="project" value="UniProtKB-KW"/>
</dbReference>
<dbReference type="Pfam" id="PF00589">
    <property type="entry name" value="Phage_integrase"/>
    <property type="match status" value="1"/>
</dbReference>
<comment type="similarity">
    <text evidence="1">Belongs to the 'phage' integrase family.</text>
</comment>
<dbReference type="GO" id="GO:0003677">
    <property type="term" value="F:DNA binding"/>
    <property type="evidence" value="ECO:0007669"/>
    <property type="project" value="UniProtKB-UniRule"/>
</dbReference>
<dbReference type="EMBL" id="CP011112">
    <property type="protein sequence ID" value="AKU15790.1"/>
    <property type="molecule type" value="Genomic_DNA"/>
</dbReference>
<dbReference type="InterPro" id="IPR002104">
    <property type="entry name" value="Integrase_catalytic"/>
</dbReference>
<dbReference type="InterPro" id="IPR004107">
    <property type="entry name" value="Integrase_SAM-like_N"/>
</dbReference>
<dbReference type="STRING" id="571913.VV02_07845"/>
<keyword evidence="3 5" id="KW-0238">DNA-binding</keyword>
<evidence type="ECO:0008006" key="10">
    <source>
        <dbReference type="Google" id="ProtNLM"/>
    </source>
</evidence>
<organism evidence="8 9">
    <name type="scientific">Luteipulveratus mongoliensis</name>
    <dbReference type="NCBI Taxonomy" id="571913"/>
    <lineage>
        <taxon>Bacteria</taxon>
        <taxon>Bacillati</taxon>
        <taxon>Actinomycetota</taxon>
        <taxon>Actinomycetes</taxon>
        <taxon>Micrococcales</taxon>
        <taxon>Dermacoccaceae</taxon>
        <taxon>Luteipulveratus</taxon>
    </lineage>
</organism>
<keyword evidence="2" id="KW-0229">DNA integration</keyword>
<evidence type="ECO:0000256" key="4">
    <source>
        <dbReference type="ARBA" id="ARBA00023172"/>
    </source>
</evidence>
<evidence type="ECO:0000256" key="5">
    <source>
        <dbReference type="PROSITE-ProRule" id="PRU01248"/>
    </source>
</evidence>
<dbReference type="PROSITE" id="PS51900">
    <property type="entry name" value="CB"/>
    <property type="match status" value="1"/>
</dbReference>
<evidence type="ECO:0000256" key="3">
    <source>
        <dbReference type="ARBA" id="ARBA00023125"/>
    </source>
</evidence>
<dbReference type="AlphaFoldDB" id="A0A0K1JGS8"/>
<dbReference type="CDD" id="cd01189">
    <property type="entry name" value="INT_ICEBs1_C_like"/>
    <property type="match status" value="1"/>
</dbReference>
<reference evidence="8 9" key="1">
    <citation type="submission" date="2015-03" db="EMBL/GenBank/DDBJ databases">
        <title>Luteipulveratus halotolerans sp. nov., a novel actinobacterium (Dermacoccaceae) from Sarawak, Malaysia.</title>
        <authorList>
            <person name="Juboi H."/>
            <person name="Basik A."/>
            <person name="Shamsul S.S."/>
            <person name="Arnold P."/>
            <person name="Schmitt E.K."/>
            <person name="Sanglier J.-J."/>
            <person name="Yeo T."/>
        </authorList>
    </citation>
    <scope>NUCLEOTIDE SEQUENCE [LARGE SCALE GENOMIC DNA]</scope>
    <source>
        <strain evidence="8 9">MN07-A0370</strain>
    </source>
</reference>
<accession>A0A0K1JGS8</accession>
<dbReference type="InterPro" id="IPR013762">
    <property type="entry name" value="Integrase-like_cat_sf"/>
</dbReference>
<evidence type="ECO:0000256" key="2">
    <source>
        <dbReference type="ARBA" id="ARBA00022908"/>
    </source>
</evidence>
<proteinExistence type="inferred from homology"/>
<dbReference type="InterPro" id="IPR050090">
    <property type="entry name" value="Tyrosine_recombinase_XerCD"/>
</dbReference>
<keyword evidence="4" id="KW-0233">DNA recombination</keyword>
<keyword evidence="9" id="KW-1185">Reference proteome</keyword>
<evidence type="ECO:0000313" key="8">
    <source>
        <dbReference type="EMBL" id="AKU15790.1"/>
    </source>
</evidence>
<evidence type="ECO:0000259" key="6">
    <source>
        <dbReference type="PROSITE" id="PS51898"/>
    </source>
</evidence>
<dbReference type="GO" id="GO:0006310">
    <property type="term" value="P:DNA recombination"/>
    <property type="evidence" value="ECO:0007669"/>
    <property type="project" value="UniProtKB-KW"/>
</dbReference>
<evidence type="ECO:0000259" key="7">
    <source>
        <dbReference type="PROSITE" id="PS51900"/>
    </source>
</evidence>
<dbReference type="PANTHER" id="PTHR30349:SF41">
    <property type="entry name" value="INTEGRASE_RECOMBINASE PROTEIN MJ0367-RELATED"/>
    <property type="match status" value="1"/>
</dbReference>
<dbReference type="RefSeq" id="WP_052590862.1">
    <property type="nucleotide sequence ID" value="NZ_CP011112.1"/>
</dbReference>
<dbReference type="InterPro" id="IPR044068">
    <property type="entry name" value="CB"/>
</dbReference>
<protein>
    <recommendedName>
        <fullName evidence="10">Integrase</fullName>
    </recommendedName>
</protein>
<dbReference type="PANTHER" id="PTHR30349">
    <property type="entry name" value="PHAGE INTEGRASE-RELATED"/>
    <property type="match status" value="1"/>
</dbReference>
<dbReference type="Gene3D" id="1.10.443.10">
    <property type="entry name" value="Intergrase catalytic core"/>
    <property type="match status" value="1"/>
</dbReference>
<sequence>MARSKGTGSVFEKEPGNWCYQIDVGFTASGGRRRVTKTRFATRKAAEAGLAKANREYAAKGVPEITAKMTVRRWSEEWLKQYVRHARPDSYTTAASAVKCHIVPAIGKVQLANLTPAHVRAVQDAALRDGANSTSTALRVHANLITMLNAARAEGHTVPQNAFSVRRPPRAESDRDAIPLPDALALLEVASKRPDAARWVAALLEGMRPAECRGLTWAAIDFDKKTIDVSWQLKRLPYLDKKAGTFRVPDAYEAKQLKGAAHLVRPKTSKGKRVVPMVPWLVAALMKWREDAPKNEHGLVWAEEGRPMRAVVDRAAWVALNDEAQVARVEDDEGRRYDLYEARHTTATLLLEAGIDPHVITAILGHSSIVVSRGYQHVSQEMSRKALETVAERLQLTAPE</sequence>
<dbReference type="SUPFAM" id="SSF56349">
    <property type="entry name" value="DNA breaking-rejoining enzymes"/>
    <property type="match status" value="1"/>
</dbReference>
<feature type="domain" description="Tyr recombinase" evidence="6">
    <location>
        <begin position="173"/>
        <end position="388"/>
    </location>
</feature>
<evidence type="ECO:0000313" key="9">
    <source>
        <dbReference type="Proteomes" id="UP000066480"/>
    </source>
</evidence>
<dbReference type="KEGG" id="lmoi:VV02_07845"/>
<dbReference type="InterPro" id="IPR010998">
    <property type="entry name" value="Integrase_recombinase_N"/>
</dbReference>